<evidence type="ECO:0000256" key="6">
    <source>
        <dbReference type="PROSITE-ProRule" id="PRU00169"/>
    </source>
</evidence>
<dbReference type="InterPro" id="IPR001789">
    <property type="entry name" value="Sig_transdc_resp-reg_receiver"/>
</dbReference>
<dbReference type="Pfam" id="PF00072">
    <property type="entry name" value="Response_reg"/>
    <property type="match status" value="1"/>
</dbReference>
<dbReference type="RefSeq" id="WP_144067832.1">
    <property type="nucleotide sequence ID" value="NZ_CP041636.1"/>
</dbReference>
<evidence type="ECO:0000256" key="5">
    <source>
        <dbReference type="ARBA" id="ARBA00023163"/>
    </source>
</evidence>
<dbReference type="PANTHER" id="PTHR48111:SF1">
    <property type="entry name" value="TWO-COMPONENT RESPONSE REGULATOR ORR33"/>
    <property type="match status" value="1"/>
</dbReference>
<sequence>MSDDKDKYQKLRILVIEDESYTRLMIVGLLRQIGFNLIGEAAEGEAGFKETVRTRPQVVLCDVHMAPMDGLDYLGKLRGFANQAIAATPVVFLTADKQQETVLSAKQLKVDGYLVKPVSLQVLKQRLDGLLKFHNLL</sequence>
<dbReference type="GO" id="GO:0000156">
    <property type="term" value="F:phosphorelay response regulator activity"/>
    <property type="evidence" value="ECO:0007669"/>
    <property type="project" value="TreeGrafter"/>
</dbReference>
<gene>
    <name evidence="8" type="ORF">FNB15_05975</name>
</gene>
<proteinExistence type="predicted"/>
<evidence type="ECO:0000256" key="4">
    <source>
        <dbReference type="ARBA" id="ARBA00023125"/>
    </source>
</evidence>
<dbReference type="InterPro" id="IPR039420">
    <property type="entry name" value="WalR-like"/>
</dbReference>
<dbReference type="PROSITE" id="PS50110">
    <property type="entry name" value="RESPONSE_REGULATORY"/>
    <property type="match status" value="1"/>
</dbReference>
<dbReference type="AlphaFoldDB" id="A0A516GZ91"/>
<dbReference type="EMBL" id="CP041636">
    <property type="protein sequence ID" value="QDO96851.1"/>
    <property type="molecule type" value="Genomic_DNA"/>
</dbReference>
<organism evidence="8 9">
    <name type="scientific">Ferrovibrio terrae</name>
    <dbReference type="NCBI Taxonomy" id="2594003"/>
    <lineage>
        <taxon>Bacteria</taxon>
        <taxon>Pseudomonadati</taxon>
        <taxon>Pseudomonadota</taxon>
        <taxon>Alphaproteobacteria</taxon>
        <taxon>Rhodospirillales</taxon>
        <taxon>Rhodospirillaceae</taxon>
        <taxon>Ferrovibrio</taxon>
    </lineage>
</organism>
<dbReference type="GO" id="GO:0005829">
    <property type="term" value="C:cytosol"/>
    <property type="evidence" value="ECO:0007669"/>
    <property type="project" value="TreeGrafter"/>
</dbReference>
<keyword evidence="3" id="KW-0805">Transcription regulation</keyword>
<dbReference type="Proteomes" id="UP000317496">
    <property type="component" value="Chromosome"/>
</dbReference>
<evidence type="ECO:0000313" key="9">
    <source>
        <dbReference type="Proteomes" id="UP000317496"/>
    </source>
</evidence>
<feature type="modified residue" description="4-aspartylphosphate" evidence="6">
    <location>
        <position position="62"/>
    </location>
</feature>
<dbReference type="InterPro" id="IPR011006">
    <property type="entry name" value="CheY-like_superfamily"/>
</dbReference>
<dbReference type="SMART" id="SM00448">
    <property type="entry name" value="REC"/>
    <property type="match status" value="1"/>
</dbReference>
<dbReference type="GO" id="GO:0032993">
    <property type="term" value="C:protein-DNA complex"/>
    <property type="evidence" value="ECO:0007669"/>
    <property type="project" value="TreeGrafter"/>
</dbReference>
<dbReference type="SUPFAM" id="SSF52172">
    <property type="entry name" value="CheY-like"/>
    <property type="match status" value="1"/>
</dbReference>
<dbReference type="GO" id="GO:0006355">
    <property type="term" value="P:regulation of DNA-templated transcription"/>
    <property type="evidence" value="ECO:0007669"/>
    <property type="project" value="TreeGrafter"/>
</dbReference>
<dbReference type="PANTHER" id="PTHR48111">
    <property type="entry name" value="REGULATOR OF RPOS"/>
    <property type="match status" value="1"/>
</dbReference>
<dbReference type="GO" id="GO:0000976">
    <property type="term" value="F:transcription cis-regulatory region binding"/>
    <property type="evidence" value="ECO:0007669"/>
    <property type="project" value="TreeGrafter"/>
</dbReference>
<keyword evidence="5" id="KW-0804">Transcription</keyword>
<name>A0A516GZ91_9PROT</name>
<dbReference type="Gene3D" id="3.40.50.2300">
    <property type="match status" value="1"/>
</dbReference>
<dbReference type="KEGG" id="fer:FNB15_05975"/>
<protein>
    <submittedName>
        <fullName evidence="8">Response regulator</fullName>
    </submittedName>
</protein>
<evidence type="ECO:0000313" key="8">
    <source>
        <dbReference type="EMBL" id="QDO96851.1"/>
    </source>
</evidence>
<keyword evidence="4" id="KW-0238">DNA-binding</keyword>
<evidence type="ECO:0000256" key="2">
    <source>
        <dbReference type="ARBA" id="ARBA00023012"/>
    </source>
</evidence>
<evidence type="ECO:0000256" key="3">
    <source>
        <dbReference type="ARBA" id="ARBA00023015"/>
    </source>
</evidence>
<evidence type="ECO:0000259" key="7">
    <source>
        <dbReference type="PROSITE" id="PS50110"/>
    </source>
</evidence>
<feature type="domain" description="Response regulatory" evidence="7">
    <location>
        <begin position="12"/>
        <end position="131"/>
    </location>
</feature>
<reference evidence="8 9" key="1">
    <citation type="submission" date="2019-07" db="EMBL/GenBank/DDBJ databases">
        <title>Genome sequencing for Ferrovibrio sp. K5.</title>
        <authorList>
            <person name="Park S.-J."/>
        </authorList>
    </citation>
    <scope>NUCLEOTIDE SEQUENCE [LARGE SCALE GENOMIC DNA]</scope>
    <source>
        <strain evidence="8 9">K5</strain>
    </source>
</reference>
<keyword evidence="2" id="KW-0902">Two-component regulatory system</keyword>
<keyword evidence="1 6" id="KW-0597">Phosphoprotein</keyword>
<dbReference type="OrthoDB" id="9786548at2"/>
<accession>A0A516GZ91</accession>
<evidence type="ECO:0000256" key="1">
    <source>
        <dbReference type="ARBA" id="ARBA00022553"/>
    </source>
</evidence>
<keyword evidence="9" id="KW-1185">Reference proteome</keyword>